<dbReference type="EMBL" id="AZGZ01000048">
    <property type="protein sequence ID" value="KZZ86780.1"/>
    <property type="molecule type" value="Genomic_DNA"/>
</dbReference>
<accession>A0A166MYZ9</accession>
<comment type="subcellular location">
    <subcellularLocation>
        <location evidence="1 4">Nucleus</location>
    </subcellularLocation>
</comment>
<dbReference type="PANTHER" id="PTHR22890">
    <property type="entry name" value="MEDIATOR OF RNA POLYMERASE II TRANSCRIPTION SUBUNIT 11"/>
    <property type="match status" value="1"/>
</dbReference>
<protein>
    <recommendedName>
        <fullName evidence="4">Mediator of RNA polymerase II transcription subunit 11</fullName>
    </recommendedName>
    <alternativeName>
        <fullName evidence="4">Mediator complex subunit 11</fullName>
    </alternativeName>
</protein>
<dbReference type="GO" id="GO:0016592">
    <property type="term" value="C:mediator complex"/>
    <property type="evidence" value="ECO:0007669"/>
    <property type="project" value="InterPro"/>
</dbReference>
<dbReference type="Gene3D" id="1.10.287.3490">
    <property type="match status" value="1"/>
</dbReference>
<gene>
    <name evidence="4" type="primary">MED11</name>
    <name evidence="5" type="ORF">AAP_06250</name>
</gene>
<comment type="subunit">
    <text evidence="4">Component of the Mediator complex.</text>
</comment>
<sequence length="172" mass="18596">MSSQKHQRHIFTPAERIQQLNDIDRDVTKLLESAGAAVGVLANVGSADDDANSAAAGSTLESRKAAFTSVTSEYFALLSSIDVRLRRQVYALREASIIPANPDPKLEGVSAATAASSRNPLDIGWLNSRTGIIEQEKESELWAEARQFVEENIAKGDAATDKEQQQVKQAAD</sequence>
<evidence type="ECO:0000256" key="2">
    <source>
        <dbReference type="ARBA" id="ARBA00008186"/>
    </source>
</evidence>
<organism evidence="5 6">
    <name type="scientific">Ascosphaera apis ARSEF 7405</name>
    <dbReference type="NCBI Taxonomy" id="392613"/>
    <lineage>
        <taxon>Eukaryota</taxon>
        <taxon>Fungi</taxon>
        <taxon>Dikarya</taxon>
        <taxon>Ascomycota</taxon>
        <taxon>Pezizomycotina</taxon>
        <taxon>Eurotiomycetes</taxon>
        <taxon>Eurotiomycetidae</taxon>
        <taxon>Onygenales</taxon>
        <taxon>Ascosphaeraceae</taxon>
        <taxon>Ascosphaera</taxon>
    </lineage>
</organism>
<evidence type="ECO:0000313" key="5">
    <source>
        <dbReference type="EMBL" id="KZZ86780.1"/>
    </source>
</evidence>
<name>A0A166MYZ9_9EURO</name>
<reference evidence="5 6" key="1">
    <citation type="journal article" date="2016" name="Genome Biol. Evol.">
        <title>Divergent and convergent evolution of fungal pathogenicity.</title>
        <authorList>
            <person name="Shang Y."/>
            <person name="Xiao G."/>
            <person name="Zheng P."/>
            <person name="Cen K."/>
            <person name="Zhan S."/>
            <person name="Wang C."/>
        </authorList>
    </citation>
    <scope>NUCLEOTIDE SEQUENCE [LARGE SCALE GENOMIC DNA]</scope>
    <source>
        <strain evidence="5 6">ARSEF 7405</strain>
    </source>
</reference>
<dbReference type="GO" id="GO:0003712">
    <property type="term" value="F:transcription coregulator activity"/>
    <property type="evidence" value="ECO:0007669"/>
    <property type="project" value="InterPro"/>
</dbReference>
<comment type="function">
    <text evidence="4">Component of the Mediator complex, a coactivator involved in the regulated transcription of nearly all RNA polymerase II-dependent genes. Mediator functions as a bridge to convey information from gene-specific regulatory proteins to the basal RNA polymerase II transcription machinery. Mediator is recruited to promoters by direct interactions with regulatory proteins and serves as a scaffold for the assembly of a functional pre-initiation complex with RNA polymerase II and the general transcription factors.</text>
</comment>
<keyword evidence="3 4" id="KW-0539">Nucleus</keyword>
<dbReference type="Pfam" id="PF10280">
    <property type="entry name" value="Med11"/>
    <property type="match status" value="1"/>
</dbReference>
<comment type="similarity">
    <text evidence="2 4">Belongs to the Mediator complex subunit 11 family.</text>
</comment>
<keyword evidence="4" id="KW-0804">Transcription</keyword>
<evidence type="ECO:0000256" key="4">
    <source>
        <dbReference type="RuleBase" id="RU364147"/>
    </source>
</evidence>
<comment type="caution">
    <text evidence="5">The sequence shown here is derived from an EMBL/GenBank/DDBJ whole genome shotgun (WGS) entry which is preliminary data.</text>
</comment>
<proteinExistence type="inferred from homology"/>
<dbReference type="GO" id="GO:0006357">
    <property type="term" value="P:regulation of transcription by RNA polymerase II"/>
    <property type="evidence" value="ECO:0007669"/>
    <property type="project" value="InterPro"/>
</dbReference>
<keyword evidence="6" id="KW-1185">Reference proteome</keyword>
<dbReference type="OrthoDB" id="5418434at2759"/>
<keyword evidence="4" id="KW-0010">Activator</keyword>
<dbReference type="InterPro" id="IPR019404">
    <property type="entry name" value="Mediator_Med11"/>
</dbReference>
<evidence type="ECO:0000256" key="1">
    <source>
        <dbReference type="ARBA" id="ARBA00004123"/>
    </source>
</evidence>
<dbReference type="AlphaFoldDB" id="A0A166MYZ9"/>
<evidence type="ECO:0000256" key="3">
    <source>
        <dbReference type="ARBA" id="ARBA00023242"/>
    </source>
</evidence>
<dbReference type="Proteomes" id="UP000242877">
    <property type="component" value="Unassembled WGS sequence"/>
</dbReference>
<keyword evidence="4" id="KW-0805">Transcription regulation</keyword>
<dbReference type="VEuPathDB" id="FungiDB:AAP_06250"/>
<evidence type="ECO:0000313" key="6">
    <source>
        <dbReference type="Proteomes" id="UP000242877"/>
    </source>
</evidence>